<gene>
    <name evidence="2" type="ORF">NCCP691_00760</name>
</gene>
<feature type="compositionally biased region" description="Low complexity" evidence="1">
    <location>
        <begin position="28"/>
        <end position="49"/>
    </location>
</feature>
<feature type="region of interest" description="Disordered" evidence="1">
    <location>
        <begin position="111"/>
        <end position="131"/>
    </location>
</feature>
<evidence type="ECO:0000313" key="2">
    <source>
        <dbReference type="EMBL" id="GIZ50062.1"/>
    </source>
</evidence>
<dbReference type="RefSeq" id="WP_220806252.1">
    <property type="nucleotide sequence ID" value="NZ_BPMK01000001.1"/>
</dbReference>
<protein>
    <submittedName>
        <fullName evidence="2">Uncharacterized protein</fullName>
    </submittedName>
</protein>
<reference evidence="2 3" key="1">
    <citation type="journal article" date="2022" name="Int. J. Syst. Evol. Microbiol.">
        <title>Noviherbaspirillum aridicola sp. nov., isolated from an arid soil in Pakistan.</title>
        <authorList>
            <person name="Khan I.U."/>
            <person name="Saqib M."/>
            <person name="Amin A."/>
            <person name="Hussain F."/>
            <person name="Li L."/>
            <person name="Liu Y.H."/>
            <person name="Fang B.Z."/>
            <person name="Ahmed I."/>
            <person name="Li W.J."/>
        </authorList>
    </citation>
    <scope>NUCLEOTIDE SEQUENCE [LARGE SCALE GENOMIC DNA]</scope>
    <source>
        <strain evidence="2 3">NCCP-691</strain>
    </source>
</reference>
<feature type="region of interest" description="Disordered" evidence="1">
    <location>
        <begin position="1"/>
        <end position="65"/>
    </location>
</feature>
<name>A0ABQ4PZ82_9BURK</name>
<keyword evidence="3" id="KW-1185">Reference proteome</keyword>
<proteinExistence type="predicted"/>
<evidence type="ECO:0000256" key="1">
    <source>
        <dbReference type="SAM" id="MobiDB-lite"/>
    </source>
</evidence>
<dbReference type="Proteomes" id="UP000887222">
    <property type="component" value="Unassembled WGS sequence"/>
</dbReference>
<dbReference type="EMBL" id="BPMK01000001">
    <property type="protein sequence ID" value="GIZ50062.1"/>
    <property type="molecule type" value="Genomic_DNA"/>
</dbReference>
<accession>A0ABQ4PZ82</accession>
<comment type="caution">
    <text evidence="2">The sequence shown here is derived from an EMBL/GenBank/DDBJ whole genome shotgun (WGS) entry which is preliminary data.</text>
</comment>
<sequence>MTTNHLSKPDTPQTPDAPDAPDVPESRQQGGPADAADPAATPAGQAQPQEKSEQDEPAGKMAELAGMLNNHKGKLAVGAAAMLGVAIFYKWRESRLAKEDPEEYARLQRLKKAIGGDSAPADETTDTSKPE</sequence>
<evidence type="ECO:0000313" key="3">
    <source>
        <dbReference type="Proteomes" id="UP000887222"/>
    </source>
</evidence>
<organism evidence="2 3">
    <name type="scientific">Noviherbaspirillum aridicola</name>
    <dbReference type="NCBI Taxonomy" id="2849687"/>
    <lineage>
        <taxon>Bacteria</taxon>
        <taxon>Pseudomonadati</taxon>
        <taxon>Pseudomonadota</taxon>
        <taxon>Betaproteobacteria</taxon>
        <taxon>Burkholderiales</taxon>
        <taxon>Oxalobacteraceae</taxon>
        <taxon>Noviherbaspirillum</taxon>
    </lineage>
</organism>